<evidence type="ECO:0000256" key="1">
    <source>
        <dbReference type="SAM" id="MobiDB-lite"/>
    </source>
</evidence>
<dbReference type="AlphaFoldDB" id="A0A6G1K0C2"/>
<name>A0A6G1K0C2_9PLEO</name>
<reference evidence="2" key="1">
    <citation type="journal article" date="2020" name="Stud. Mycol.">
        <title>101 Dothideomycetes genomes: a test case for predicting lifestyles and emergence of pathogens.</title>
        <authorList>
            <person name="Haridas S."/>
            <person name="Albert R."/>
            <person name="Binder M."/>
            <person name="Bloem J."/>
            <person name="Labutti K."/>
            <person name="Salamov A."/>
            <person name="Andreopoulos B."/>
            <person name="Baker S."/>
            <person name="Barry K."/>
            <person name="Bills G."/>
            <person name="Bluhm B."/>
            <person name="Cannon C."/>
            <person name="Castanera R."/>
            <person name="Culley D."/>
            <person name="Daum C."/>
            <person name="Ezra D."/>
            <person name="Gonzalez J."/>
            <person name="Henrissat B."/>
            <person name="Kuo A."/>
            <person name="Liang C."/>
            <person name="Lipzen A."/>
            <person name="Lutzoni F."/>
            <person name="Magnuson J."/>
            <person name="Mondo S."/>
            <person name="Nolan M."/>
            <person name="Ohm R."/>
            <person name="Pangilinan J."/>
            <person name="Park H.-J."/>
            <person name="Ramirez L."/>
            <person name="Alfaro M."/>
            <person name="Sun H."/>
            <person name="Tritt A."/>
            <person name="Yoshinaga Y."/>
            <person name="Zwiers L.-H."/>
            <person name="Turgeon B."/>
            <person name="Goodwin S."/>
            <person name="Spatafora J."/>
            <person name="Crous P."/>
            <person name="Grigoriev I."/>
        </authorList>
    </citation>
    <scope>NUCLEOTIDE SEQUENCE</scope>
    <source>
        <strain evidence="2">CBS 279.74</strain>
    </source>
</reference>
<dbReference type="OrthoDB" id="3786150at2759"/>
<gene>
    <name evidence="2" type="ORF">K504DRAFT_448018</name>
</gene>
<proteinExistence type="predicted"/>
<evidence type="ECO:0000313" key="2">
    <source>
        <dbReference type="EMBL" id="KAF2706316.1"/>
    </source>
</evidence>
<feature type="compositionally biased region" description="Basic residues" evidence="1">
    <location>
        <begin position="370"/>
        <end position="380"/>
    </location>
</feature>
<feature type="region of interest" description="Disordered" evidence="1">
    <location>
        <begin position="108"/>
        <end position="151"/>
    </location>
</feature>
<protein>
    <submittedName>
        <fullName evidence="2">Uncharacterized protein</fullName>
    </submittedName>
</protein>
<feature type="compositionally biased region" description="Low complexity" evidence="1">
    <location>
        <begin position="129"/>
        <end position="141"/>
    </location>
</feature>
<accession>A0A6G1K0C2</accession>
<dbReference type="Proteomes" id="UP000799428">
    <property type="component" value="Unassembled WGS sequence"/>
</dbReference>
<feature type="region of interest" description="Disordered" evidence="1">
    <location>
        <begin position="409"/>
        <end position="440"/>
    </location>
</feature>
<feature type="compositionally biased region" description="Basic and acidic residues" evidence="1">
    <location>
        <begin position="19"/>
        <end position="28"/>
    </location>
</feature>
<evidence type="ECO:0000313" key="3">
    <source>
        <dbReference type="Proteomes" id="UP000799428"/>
    </source>
</evidence>
<organism evidence="2 3">
    <name type="scientific">Pleomassaria siparia CBS 279.74</name>
    <dbReference type="NCBI Taxonomy" id="1314801"/>
    <lineage>
        <taxon>Eukaryota</taxon>
        <taxon>Fungi</taxon>
        <taxon>Dikarya</taxon>
        <taxon>Ascomycota</taxon>
        <taxon>Pezizomycotina</taxon>
        <taxon>Dothideomycetes</taxon>
        <taxon>Pleosporomycetidae</taxon>
        <taxon>Pleosporales</taxon>
        <taxon>Pleomassariaceae</taxon>
        <taxon>Pleomassaria</taxon>
    </lineage>
</organism>
<feature type="region of interest" description="Disordered" evidence="1">
    <location>
        <begin position="355"/>
        <end position="380"/>
    </location>
</feature>
<feature type="region of interest" description="Disordered" evidence="1">
    <location>
        <begin position="1"/>
        <end position="53"/>
    </location>
</feature>
<keyword evidence="3" id="KW-1185">Reference proteome</keyword>
<sequence>MTLTGHKRAASASPIEGQPESKKARSAEHIGFSDIHVANEHGPSGSASTPIAAPVPMAPPATTIDPAFIFEDDSDLSSCEENKIPIDAFFHPWTPPAHLTTVPSTIENSWGIRPCPPIGANGDREAPKSRPNSPSARSSNAQTNPPLWEDRKFPFVSGRYQTSFGPIKQAADPTAPLLDQEDNLVLRLIDMRPIRSGPNKGEPRRQPKIWYYVNGIPKDWTNAKSLHALNTRRRDNLRDITRDPPWTIVERQYLSSLFDDFPDASIRELTERFNHRFVGDFRNAVDSPEAVVNQRLLEKRIKEGRTIESVRHEYLTWKKVYDAGEYPAPPRDETHKKPNPLLQPHIDSFERDWDPATDKEESGYPVGGFRARKAPSKNKVTRAAEAKEVRKAKAGTKVPKAPRAIKTKTPRKTKLSSAFVEGSDEEGAFETLPKPPHNVPEDLPNDLLVLASSKTHKDDLLVFTKTPNSPKAPESKLCIAKEGVLQFSGLDTSEDPEGGEITEARANSTPRSASCSHQTSWTVTNRKFEEHYPEFAASTVEELTQDTTTFPVTRAARSIIEESYSSADDSYDDQSDIHMGN</sequence>
<dbReference type="EMBL" id="MU005776">
    <property type="protein sequence ID" value="KAF2706316.1"/>
    <property type="molecule type" value="Genomic_DNA"/>
</dbReference>
<feature type="region of interest" description="Disordered" evidence="1">
    <location>
        <begin position="562"/>
        <end position="581"/>
    </location>
</feature>